<gene>
    <name evidence="2" type="ORF">PHYPSEUDO_014191</name>
</gene>
<reference evidence="2" key="1">
    <citation type="submission" date="2021-02" db="EMBL/GenBank/DDBJ databases">
        <authorList>
            <person name="Palmer J.M."/>
        </authorList>
    </citation>
    <scope>NUCLEOTIDE SEQUENCE</scope>
    <source>
        <strain evidence="2">SCRP734</strain>
    </source>
</reference>
<organism evidence="2 3">
    <name type="scientific">Phytophthora pseudosyringae</name>
    <dbReference type="NCBI Taxonomy" id="221518"/>
    <lineage>
        <taxon>Eukaryota</taxon>
        <taxon>Sar</taxon>
        <taxon>Stramenopiles</taxon>
        <taxon>Oomycota</taxon>
        <taxon>Peronosporomycetes</taxon>
        <taxon>Peronosporales</taxon>
        <taxon>Peronosporaceae</taxon>
        <taxon>Phytophthora</taxon>
    </lineage>
</organism>
<keyword evidence="3" id="KW-1185">Reference proteome</keyword>
<evidence type="ECO:0000256" key="1">
    <source>
        <dbReference type="SAM" id="MobiDB-lite"/>
    </source>
</evidence>
<feature type="region of interest" description="Disordered" evidence="1">
    <location>
        <begin position="189"/>
        <end position="220"/>
    </location>
</feature>
<proteinExistence type="predicted"/>
<evidence type="ECO:0000313" key="2">
    <source>
        <dbReference type="EMBL" id="KAG7387428.1"/>
    </source>
</evidence>
<dbReference type="AlphaFoldDB" id="A0A8T1W493"/>
<dbReference type="EMBL" id="JAGDFM010000079">
    <property type="protein sequence ID" value="KAG7387428.1"/>
    <property type="molecule type" value="Genomic_DNA"/>
</dbReference>
<evidence type="ECO:0000313" key="3">
    <source>
        <dbReference type="Proteomes" id="UP000694044"/>
    </source>
</evidence>
<dbReference type="Proteomes" id="UP000694044">
    <property type="component" value="Unassembled WGS sequence"/>
</dbReference>
<comment type="caution">
    <text evidence="2">The sequence shown here is derived from an EMBL/GenBank/DDBJ whole genome shotgun (WGS) entry which is preliminary data.</text>
</comment>
<feature type="region of interest" description="Disordered" evidence="1">
    <location>
        <begin position="138"/>
        <end position="158"/>
    </location>
</feature>
<feature type="compositionally biased region" description="Basic and acidic residues" evidence="1">
    <location>
        <begin position="189"/>
        <end position="198"/>
    </location>
</feature>
<accession>A0A8T1W493</accession>
<sequence>MNRNAQRTSPRRSPYLTPLGARSVIAPSTPQAKARYFVQRFVLKTRKRQSRPNQRRWGCRRQAGRALTSFAVATLLRQEVLHQSWSGLGLPPSFRPSDTRRDAAKELGGNMTMHAALPSPEHVLGDAITAPPLAVGAGQLTRHRSRDSEPKRHPRRRHEAFAPRAGRLFPRWGLGLDGQEVSVLPRDDMAKSAGRARDLTAAQYAAPRPPMPVEQEPAGRVWPGRRSVAVRAVSA</sequence>
<name>A0A8T1W493_9STRA</name>
<protein>
    <submittedName>
        <fullName evidence="2">Uncharacterized protein</fullName>
    </submittedName>
</protein>